<dbReference type="Gene3D" id="3.90.550.10">
    <property type="entry name" value="Spore Coat Polysaccharide Biosynthesis Protein SpsA, Chain A"/>
    <property type="match status" value="1"/>
</dbReference>
<dbReference type="InterPro" id="IPR029044">
    <property type="entry name" value="Nucleotide-diphossugar_trans"/>
</dbReference>
<accession>A0A0Q3QUT9</accession>
<comment type="caution">
    <text evidence="2">The sequence shown here is derived from an EMBL/GenBank/DDBJ whole genome shotgun (WGS) entry which is preliminary data.</text>
</comment>
<evidence type="ECO:0000313" key="3">
    <source>
        <dbReference type="Proteomes" id="UP000050996"/>
    </source>
</evidence>
<dbReference type="STRING" id="1637975.AN957_04665"/>
<dbReference type="SUPFAM" id="SSF53448">
    <property type="entry name" value="Nucleotide-diphospho-sugar transferases"/>
    <property type="match status" value="1"/>
</dbReference>
<dbReference type="AlphaFoldDB" id="A0A0Q3QUT9"/>
<evidence type="ECO:0000259" key="1">
    <source>
        <dbReference type="Pfam" id="PF00535"/>
    </source>
</evidence>
<reference evidence="2 3" key="1">
    <citation type="submission" date="2015-09" db="EMBL/GenBank/DDBJ databases">
        <title>Genome sequencing project for genomic taxonomy and phylogenomics of Bacillus-like bacteria.</title>
        <authorList>
            <person name="Liu B."/>
            <person name="Wang J."/>
            <person name="Zhu Y."/>
            <person name="Liu G."/>
            <person name="Chen Q."/>
            <person name="Chen Z."/>
            <person name="Lan J."/>
            <person name="Che J."/>
            <person name="Ge C."/>
            <person name="Shi H."/>
            <person name="Pan Z."/>
            <person name="Liu X."/>
        </authorList>
    </citation>
    <scope>NUCLEOTIDE SEQUENCE [LARGE SCALE GENOMIC DNA]</scope>
    <source>
        <strain evidence="2 3">FJAT-18043</strain>
    </source>
</reference>
<protein>
    <recommendedName>
        <fullName evidence="1">Glycosyltransferase 2-like domain-containing protein</fullName>
    </recommendedName>
</protein>
<organism evidence="2 3">
    <name type="scientific">Cytobacillus solani</name>
    <dbReference type="NCBI Taxonomy" id="1637975"/>
    <lineage>
        <taxon>Bacteria</taxon>
        <taxon>Bacillati</taxon>
        <taxon>Bacillota</taxon>
        <taxon>Bacilli</taxon>
        <taxon>Bacillales</taxon>
        <taxon>Bacillaceae</taxon>
        <taxon>Cytobacillus</taxon>
    </lineage>
</organism>
<evidence type="ECO:0000313" key="2">
    <source>
        <dbReference type="EMBL" id="KQL21793.1"/>
    </source>
</evidence>
<dbReference type="Proteomes" id="UP000050996">
    <property type="component" value="Unassembled WGS sequence"/>
</dbReference>
<sequence length="255" mass="29526">MNQVDFSLIDKMNIKGNALIINQCQVNQYYEIADEKRTVKFYSFNERGVGLSRNNALMRASSDICLFADDDVVYHDQYERLIIEAFLKNPQADVIIFNVPSSNEKRSGPAQILKNSPVHYLNFMRYGTYSIAFRREKILKANIYFSLLFGGGAKYSAGEDTLFLFDCLNKGLKIWTNTAEIGIVHHNQSTWFKGFNQKYFFDKGFFYATMSKKFSSILILQFAIRKYKIFKNEMGFLQAIKYMLAGRKHCLIEGV</sequence>
<dbReference type="PATRIC" id="fig|1637975.4.peg.620"/>
<gene>
    <name evidence="2" type="ORF">AN957_04665</name>
</gene>
<dbReference type="EMBL" id="LJIX01000006">
    <property type="protein sequence ID" value="KQL21793.1"/>
    <property type="molecule type" value="Genomic_DNA"/>
</dbReference>
<keyword evidence="3" id="KW-1185">Reference proteome</keyword>
<feature type="domain" description="Glycosyltransferase 2-like" evidence="1">
    <location>
        <begin position="20"/>
        <end position="115"/>
    </location>
</feature>
<dbReference type="Pfam" id="PF00535">
    <property type="entry name" value="Glycos_transf_2"/>
    <property type="match status" value="1"/>
</dbReference>
<name>A0A0Q3QUT9_9BACI</name>
<dbReference type="CDD" id="cd00761">
    <property type="entry name" value="Glyco_tranf_GTA_type"/>
    <property type="match status" value="1"/>
</dbReference>
<dbReference type="InterPro" id="IPR001173">
    <property type="entry name" value="Glyco_trans_2-like"/>
</dbReference>
<proteinExistence type="predicted"/>